<evidence type="ECO:0000256" key="4">
    <source>
        <dbReference type="ARBA" id="ARBA00022741"/>
    </source>
</evidence>
<dbReference type="InterPro" id="IPR039761">
    <property type="entry name" value="Bms1/Tsr1"/>
</dbReference>
<keyword evidence="6" id="KW-0067">ATP-binding</keyword>
<name>A0AAW1VK28_RUBAR</name>
<dbReference type="SUPFAM" id="SSF52540">
    <property type="entry name" value="P-loop containing nucleoside triphosphate hydrolases"/>
    <property type="match status" value="1"/>
</dbReference>
<dbReference type="InterPro" id="IPR030387">
    <property type="entry name" value="G_Bms1/Tsr1_dom"/>
</dbReference>
<dbReference type="PANTHER" id="PTHR12858:SF2">
    <property type="entry name" value="RIBOSOME BIOGENESIS PROTEIN BMS1 HOMOLOG"/>
    <property type="match status" value="1"/>
</dbReference>
<keyword evidence="14" id="KW-1185">Reference proteome</keyword>
<dbReference type="GO" id="GO:0005525">
    <property type="term" value="F:GTP binding"/>
    <property type="evidence" value="ECO:0007669"/>
    <property type="project" value="UniProtKB-KW"/>
</dbReference>
<evidence type="ECO:0000313" key="14">
    <source>
        <dbReference type="Proteomes" id="UP001457282"/>
    </source>
</evidence>
<keyword evidence="5" id="KW-0378">Hydrolase</keyword>
<comment type="caution">
    <text evidence="13">The sequence shown here is derived from an EMBL/GenBank/DDBJ whole genome shotgun (WGS) entry which is preliminary data.</text>
</comment>
<keyword evidence="3" id="KW-0597">Phosphoprotein</keyword>
<evidence type="ECO:0000313" key="13">
    <source>
        <dbReference type="EMBL" id="KAK9904440.1"/>
    </source>
</evidence>
<comment type="catalytic activity">
    <reaction evidence="9">
        <text>GTP + H2O = GDP + phosphate + H(+)</text>
        <dbReference type="Rhea" id="RHEA:19669"/>
        <dbReference type="ChEBI" id="CHEBI:15377"/>
        <dbReference type="ChEBI" id="CHEBI:15378"/>
        <dbReference type="ChEBI" id="CHEBI:37565"/>
        <dbReference type="ChEBI" id="CHEBI:43474"/>
        <dbReference type="ChEBI" id="CHEBI:58189"/>
    </reaction>
    <physiologicalReaction direction="left-to-right" evidence="9">
        <dbReference type="Rhea" id="RHEA:19670"/>
    </physiologicalReaction>
</comment>
<feature type="compositionally biased region" description="Basic and acidic residues" evidence="11">
    <location>
        <begin position="1"/>
        <end position="10"/>
    </location>
</feature>
<sequence>MDSGSKEQPHKCHMSRQSGPKADKKKHETSKTDKKQNPKAFAFSSTVKAKRLQSRAIEKEQSRLHLPTIDRSYGEEPAPYVVVVHGPPKVGKSLLIKSLVKHYTKHDLPEKVQGPITIVSGKQRRLQFVECPNDINGMIDAAKFADLALLLIDGSYGFEMETFEYLNILQVHGFPKVMGVLTHLDKFKDANKLKKTKQRLKHRFWTEIYDGAKLFYFIWPGSWEVCQTRNSQSGSFHICYEVSSFILAKCSSLYFGGSFRRCHSS</sequence>
<dbReference type="PROSITE" id="PS51714">
    <property type="entry name" value="G_BMS1"/>
    <property type="match status" value="1"/>
</dbReference>
<dbReference type="PANTHER" id="PTHR12858">
    <property type="entry name" value="RIBOSOME BIOGENESIS PROTEIN"/>
    <property type="match status" value="1"/>
</dbReference>
<evidence type="ECO:0000259" key="12">
    <source>
        <dbReference type="PROSITE" id="PS51714"/>
    </source>
</evidence>
<evidence type="ECO:0000256" key="1">
    <source>
        <dbReference type="ARBA" id="ARBA00004604"/>
    </source>
</evidence>
<dbReference type="GO" id="GO:0005654">
    <property type="term" value="C:nucleoplasm"/>
    <property type="evidence" value="ECO:0007669"/>
    <property type="project" value="UniProtKB-ARBA"/>
</dbReference>
<accession>A0AAW1VK28</accession>
<dbReference type="GO" id="GO:0000479">
    <property type="term" value="P:endonucleolytic cleavage of tricistronic rRNA transcript (SSU-rRNA, 5.8S rRNA, LSU-rRNA)"/>
    <property type="evidence" value="ECO:0007669"/>
    <property type="project" value="TreeGrafter"/>
</dbReference>
<dbReference type="Proteomes" id="UP001457282">
    <property type="component" value="Unassembled WGS sequence"/>
</dbReference>
<dbReference type="AlphaFoldDB" id="A0AAW1VK28"/>
<feature type="domain" description="Bms1-type G" evidence="12">
    <location>
        <begin position="78"/>
        <end position="235"/>
    </location>
</feature>
<keyword evidence="4" id="KW-0547">Nucleotide-binding</keyword>
<keyword evidence="8" id="KW-0539">Nucleus</keyword>
<dbReference type="Gene3D" id="3.40.50.300">
    <property type="entry name" value="P-loop containing nucleotide triphosphate hydrolases"/>
    <property type="match status" value="1"/>
</dbReference>
<reference evidence="13 14" key="1">
    <citation type="journal article" date="2023" name="G3 (Bethesda)">
        <title>A chromosome-length genome assembly and annotation of blackberry (Rubus argutus, cv. 'Hillquist').</title>
        <authorList>
            <person name="Bruna T."/>
            <person name="Aryal R."/>
            <person name="Dudchenko O."/>
            <person name="Sargent D.J."/>
            <person name="Mead D."/>
            <person name="Buti M."/>
            <person name="Cavallini A."/>
            <person name="Hytonen T."/>
            <person name="Andres J."/>
            <person name="Pham M."/>
            <person name="Weisz D."/>
            <person name="Mascagni F."/>
            <person name="Usai G."/>
            <person name="Natali L."/>
            <person name="Bassil N."/>
            <person name="Fernandez G.E."/>
            <person name="Lomsadze A."/>
            <person name="Armour M."/>
            <person name="Olukolu B."/>
            <person name="Poorten T."/>
            <person name="Britton C."/>
            <person name="Davik J."/>
            <person name="Ashrafi H."/>
            <person name="Aiden E.L."/>
            <person name="Borodovsky M."/>
            <person name="Worthington M."/>
        </authorList>
    </citation>
    <scope>NUCLEOTIDE SEQUENCE [LARGE SCALE GENOMIC DNA]</scope>
    <source>
        <strain evidence="13">PI 553951</strain>
    </source>
</reference>
<evidence type="ECO:0000256" key="9">
    <source>
        <dbReference type="ARBA" id="ARBA00049117"/>
    </source>
</evidence>
<dbReference type="GO" id="GO:0000462">
    <property type="term" value="P:maturation of SSU-rRNA from tricistronic rRNA transcript (SSU-rRNA, 5.8S rRNA, LSU-rRNA)"/>
    <property type="evidence" value="ECO:0007669"/>
    <property type="project" value="TreeGrafter"/>
</dbReference>
<protein>
    <recommendedName>
        <fullName evidence="12">Bms1-type G domain-containing protein</fullName>
    </recommendedName>
</protein>
<evidence type="ECO:0000256" key="5">
    <source>
        <dbReference type="ARBA" id="ARBA00022801"/>
    </source>
</evidence>
<comment type="subcellular location">
    <subcellularLocation>
        <location evidence="1">Nucleus</location>
        <location evidence="1">Nucleolus</location>
    </subcellularLocation>
</comment>
<keyword evidence="7" id="KW-0342">GTP-binding</keyword>
<feature type="compositionally biased region" description="Basic and acidic residues" evidence="11">
    <location>
        <begin position="21"/>
        <end position="36"/>
    </location>
</feature>
<comment type="similarity">
    <text evidence="10">Belongs to the TRAFAC class translation factor GTPase superfamily. Bms1-like GTPase family. BMS1 subfamily.</text>
</comment>
<evidence type="ECO:0000256" key="8">
    <source>
        <dbReference type="ARBA" id="ARBA00023242"/>
    </source>
</evidence>
<evidence type="ECO:0000256" key="2">
    <source>
        <dbReference type="ARBA" id="ARBA00022517"/>
    </source>
</evidence>
<feature type="region of interest" description="Disordered" evidence="11">
    <location>
        <begin position="1"/>
        <end position="45"/>
    </location>
</feature>
<gene>
    <name evidence="13" type="ORF">M0R45_000665</name>
</gene>
<keyword evidence="2" id="KW-0690">Ribosome biogenesis</keyword>
<dbReference type="GO" id="GO:0030686">
    <property type="term" value="C:90S preribosome"/>
    <property type="evidence" value="ECO:0007669"/>
    <property type="project" value="TreeGrafter"/>
</dbReference>
<dbReference type="InterPro" id="IPR027417">
    <property type="entry name" value="P-loop_NTPase"/>
</dbReference>
<evidence type="ECO:0000256" key="10">
    <source>
        <dbReference type="ARBA" id="ARBA00061391"/>
    </source>
</evidence>
<evidence type="ECO:0000256" key="11">
    <source>
        <dbReference type="SAM" id="MobiDB-lite"/>
    </source>
</evidence>
<organism evidence="13 14">
    <name type="scientific">Rubus argutus</name>
    <name type="common">Southern blackberry</name>
    <dbReference type="NCBI Taxonomy" id="59490"/>
    <lineage>
        <taxon>Eukaryota</taxon>
        <taxon>Viridiplantae</taxon>
        <taxon>Streptophyta</taxon>
        <taxon>Embryophyta</taxon>
        <taxon>Tracheophyta</taxon>
        <taxon>Spermatophyta</taxon>
        <taxon>Magnoliopsida</taxon>
        <taxon>eudicotyledons</taxon>
        <taxon>Gunneridae</taxon>
        <taxon>Pentapetalae</taxon>
        <taxon>rosids</taxon>
        <taxon>fabids</taxon>
        <taxon>Rosales</taxon>
        <taxon>Rosaceae</taxon>
        <taxon>Rosoideae</taxon>
        <taxon>Rosoideae incertae sedis</taxon>
        <taxon>Rubus</taxon>
    </lineage>
</organism>
<dbReference type="GO" id="GO:0034511">
    <property type="term" value="F:U3 snoRNA binding"/>
    <property type="evidence" value="ECO:0007669"/>
    <property type="project" value="TreeGrafter"/>
</dbReference>
<dbReference type="Pfam" id="PF22298">
    <property type="entry name" value="Tsr1_G-like"/>
    <property type="match status" value="1"/>
</dbReference>
<proteinExistence type="inferred from homology"/>
<dbReference type="EMBL" id="JBEDUW010000197">
    <property type="protein sequence ID" value="KAK9904440.1"/>
    <property type="molecule type" value="Genomic_DNA"/>
</dbReference>
<evidence type="ECO:0000256" key="7">
    <source>
        <dbReference type="ARBA" id="ARBA00023134"/>
    </source>
</evidence>
<dbReference type="GO" id="GO:0032040">
    <property type="term" value="C:small-subunit processome"/>
    <property type="evidence" value="ECO:0007669"/>
    <property type="project" value="UniProtKB-ARBA"/>
</dbReference>
<dbReference type="GO" id="GO:0005524">
    <property type="term" value="F:ATP binding"/>
    <property type="evidence" value="ECO:0007669"/>
    <property type="project" value="UniProtKB-KW"/>
</dbReference>
<dbReference type="FunFam" id="3.40.50.300:FF:000105">
    <property type="entry name" value="BMS1 ribosome biogenesis factor"/>
    <property type="match status" value="1"/>
</dbReference>
<evidence type="ECO:0000256" key="3">
    <source>
        <dbReference type="ARBA" id="ARBA00022553"/>
    </source>
</evidence>
<dbReference type="GO" id="GO:0003924">
    <property type="term" value="F:GTPase activity"/>
    <property type="evidence" value="ECO:0007669"/>
    <property type="project" value="TreeGrafter"/>
</dbReference>
<evidence type="ECO:0000256" key="6">
    <source>
        <dbReference type="ARBA" id="ARBA00022840"/>
    </source>
</evidence>